<dbReference type="OrthoDB" id="9770761at2"/>
<dbReference type="InterPro" id="IPR019734">
    <property type="entry name" value="TPR_rpt"/>
</dbReference>
<sequence>MYEFQEKVKQSKQQVSSTKGFLIALILFVILAASANPLSSWLAESGFNEQKADRVYLAAAIKRNLLSYEVAEDLYARIIEAFPQEKEAALYYLAFCLERKGEKQNAIKAYSDYLNLFPSGEFSHKAQVKLKDLIKLK</sequence>
<proteinExistence type="predicted"/>
<organism evidence="2 3">
    <name type="scientific">Lentisphaera araneosa HTCC2155</name>
    <dbReference type="NCBI Taxonomy" id="313628"/>
    <lineage>
        <taxon>Bacteria</taxon>
        <taxon>Pseudomonadati</taxon>
        <taxon>Lentisphaerota</taxon>
        <taxon>Lentisphaeria</taxon>
        <taxon>Lentisphaerales</taxon>
        <taxon>Lentisphaeraceae</taxon>
        <taxon>Lentisphaera</taxon>
    </lineage>
</organism>
<dbReference type="Proteomes" id="UP000004947">
    <property type="component" value="Unassembled WGS sequence"/>
</dbReference>
<name>A6DGP6_9BACT</name>
<dbReference type="SUPFAM" id="SSF48452">
    <property type="entry name" value="TPR-like"/>
    <property type="match status" value="1"/>
</dbReference>
<accession>A6DGP6</accession>
<dbReference type="STRING" id="313628.LNTAR_23274"/>
<reference evidence="2 3" key="1">
    <citation type="journal article" date="2010" name="J. Bacteriol.">
        <title>Genome sequence of Lentisphaera araneosa HTCC2155T, the type species of the order Lentisphaerales in the phylum Lentisphaerae.</title>
        <authorList>
            <person name="Thrash J.C."/>
            <person name="Cho J.C."/>
            <person name="Vergin K.L."/>
            <person name="Morris R.M."/>
            <person name="Giovannoni S.J."/>
        </authorList>
    </citation>
    <scope>NUCLEOTIDE SEQUENCE [LARGE SCALE GENOMIC DNA]</scope>
    <source>
        <strain evidence="2 3">HTCC2155</strain>
    </source>
</reference>
<dbReference type="InterPro" id="IPR011990">
    <property type="entry name" value="TPR-like_helical_dom_sf"/>
</dbReference>
<comment type="caution">
    <text evidence="2">The sequence shown here is derived from an EMBL/GenBank/DDBJ whole genome shotgun (WGS) entry which is preliminary data.</text>
</comment>
<keyword evidence="3" id="KW-1185">Reference proteome</keyword>
<evidence type="ECO:0000313" key="2">
    <source>
        <dbReference type="EMBL" id="EDM29363.1"/>
    </source>
</evidence>
<dbReference type="AlphaFoldDB" id="A6DGP6"/>
<dbReference type="Gene3D" id="1.25.40.10">
    <property type="entry name" value="Tetratricopeptide repeat domain"/>
    <property type="match status" value="1"/>
</dbReference>
<keyword evidence="1" id="KW-0812">Transmembrane</keyword>
<dbReference type="Pfam" id="PF13174">
    <property type="entry name" value="TPR_6"/>
    <property type="match status" value="1"/>
</dbReference>
<dbReference type="RefSeq" id="WP_007277083.1">
    <property type="nucleotide sequence ID" value="NZ_ABCK01000002.1"/>
</dbReference>
<evidence type="ECO:0000313" key="3">
    <source>
        <dbReference type="Proteomes" id="UP000004947"/>
    </source>
</evidence>
<keyword evidence="1" id="KW-1133">Transmembrane helix</keyword>
<protein>
    <submittedName>
        <fullName evidence="2">Uncharacterized protein</fullName>
    </submittedName>
</protein>
<gene>
    <name evidence="2" type="ORF">LNTAR_23274</name>
</gene>
<feature type="transmembrane region" description="Helical" evidence="1">
    <location>
        <begin position="21"/>
        <end position="43"/>
    </location>
</feature>
<keyword evidence="1" id="KW-0472">Membrane</keyword>
<evidence type="ECO:0000256" key="1">
    <source>
        <dbReference type="SAM" id="Phobius"/>
    </source>
</evidence>
<dbReference type="EMBL" id="ABCK01000002">
    <property type="protein sequence ID" value="EDM29363.1"/>
    <property type="molecule type" value="Genomic_DNA"/>
</dbReference>